<evidence type="ECO:0000313" key="2">
    <source>
        <dbReference type="Proteomes" id="UP000233387"/>
    </source>
</evidence>
<dbReference type="Proteomes" id="UP000233387">
    <property type="component" value="Unassembled WGS sequence"/>
</dbReference>
<evidence type="ECO:0000313" key="1">
    <source>
        <dbReference type="EMBL" id="PKQ69311.1"/>
    </source>
</evidence>
<protein>
    <submittedName>
        <fullName evidence="1">Uncharacterized protein</fullName>
    </submittedName>
</protein>
<keyword evidence="2" id="KW-1185">Reference proteome</keyword>
<accession>A0A2N3IG92</accession>
<gene>
    <name evidence="1" type="ORF">Rain11_1356</name>
</gene>
<comment type="caution">
    <text evidence="1">The sequence shown here is derived from an EMBL/GenBank/DDBJ whole genome shotgun (WGS) entry which is preliminary data.</text>
</comment>
<organism evidence="1 2">
    <name type="scientific">Raineya orbicola</name>
    <dbReference type="NCBI Taxonomy" id="2016530"/>
    <lineage>
        <taxon>Bacteria</taxon>
        <taxon>Pseudomonadati</taxon>
        <taxon>Bacteroidota</taxon>
        <taxon>Cytophagia</taxon>
        <taxon>Cytophagales</taxon>
        <taxon>Raineyaceae</taxon>
        <taxon>Raineya</taxon>
    </lineage>
</organism>
<dbReference type="EMBL" id="NKXO01000019">
    <property type="protein sequence ID" value="PKQ69311.1"/>
    <property type="molecule type" value="Genomic_DNA"/>
</dbReference>
<dbReference type="AlphaFoldDB" id="A0A2N3IG92"/>
<sequence length="77" mass="8834">MIMKTLNVSISEVEFNKFGIGKENITFTELVELISREIMRQNLHKCVELAEKYGLSSMTMDEISEEVKAVRNAKNSH</sequence>
<proteinExistence type="predicted"/>
<name>A0A2N3IG92_9BACT</name>
<reference evidence="1 2" key="1">
    <citation type="submission" date="2017-06" db="EMBL/GenBank/DDBJ databases">
        <title>Raineya orbicola gen. nov., sp. nov. a slightly thermophilic bacterium of the phylum Bacteroidetes and the description of Raineyaceae fam. nov.</title>
        <authorList>
            <person name="Albuquerque L."/>
            <person name="Polonia A.R.M."/>
            <person name="Barroso C."/>
            <person name="Froufe H.J.C."/>
            <person name="Lage O."/>
            <person name="Lobo-Da-Cunha A."/>
            <person name="Egas C."/>
            <person name="Da Costa M.S."/>
        </authorList>
    </citation>
    <scope>NUCLEOTIDE SEQUENCE [LARGE SCALE GENOMIC DNA]</scope>
    <source>
        <strain evidence="1 2">SPSPC-11</strain>
    </source>
</reference>